<proteinExistence type="inferred from homology"/>
<feature type="region of interest" description="Disordered" evidence="5">
    <location>
        <begin position="1771"/>
        <end position="1805"/>
    </location>
</feature>
<reference evidence="6" key="1">
    <citation type="journal article" date="2020" name="Microb. Genom.">
        <title>Genetic diversity of clinical and environmental Mucorales isolates obtained from an investigation of mucormycosis cases among solid organ transplant recipients.</title>
        <authorList>
            <person name="Nguyen M.H."/>
            <person name="Kaul D."/>
            <person name="Muto C."/>
            <person name="Cheng S.J."/>
            <person name="Richter R.A."/>
            <person name="Bruno V.M."/>
            <person name="Liu G."/>
            <person name="Beyhan S."/>
            <person name="Sundermann A.J."/>
            <person name="Mounaud S."/>
            <person name="Pasculle A.W."/>
            <person name="Nierman W.C."/>
            <person name="Driscoll E."/>
            <person name="Cumbie R."/>
            <person name="Clancy C.J."/>
            <person name="Dupont C.L."/>
        </authorList>
    </citation>
    <scope>NUCLEOTIDE SEQUENCE</scope>
    <source>
        <strain evidence="6">GL11</strain>
    </source>
</reference>
<dbReference type="Pfam" id="PF01652">
    <property type="entry name" value="IF4E"/>
    <property type="match status" value="1"/>
</dbReference>
<dbReference type="SUPFAM" id="SSF55418">
    <property type="entry name" value="eIF4e-like"/>
    <property type="match status" value="1"/>
</dbReference>
<dbReference type="PANTHER" id="PTHR31344:SF0">
    <property type="entry name" value="NUCLEAR PORE COMPLEX PROTEIN NUP205"/>
    <property type="match status" value="1"/>
</dbReference>
<dbReference type="GO" id="GO:0003723">
    <property type="term" value="F:RNA binding"/>
    <property type="evidence" value="ECO:0007669"/>
    <property type="project" value="InterPro"/>
</dbReference>
<dbReference type="OrthoDB" id="2019644at2759"/>
<organism evidence="6 7">
    <name type="scientific">Rhizopus oryzae</name>
    <name type="common">Mucormycosis agent</name>
    <name type="synonym">Rhizopus arrhizus var. delemar</name>
    <dbReference type="NCBI Taxonomy" id="64495"/>
    <lineage>
        <taxon>Eukaryota</taxon>
        <taxon>Fungi</taxon>
        <taxon>Fungi incertae sedis</taxon>
        <taxon>Mucoromycota</taxon>
        <taxon>Mucoromycotina</taxon>
        <taxon>Mucoromycetes</taxon>
        <taxon>Mucorales</taxon>
        <taxon>Mucorineae</taxon>
        <taxon>Rhizopodaceae</taxon>
        <taxon>Rhizopus</taxon>
    </lineage>
</organism>
<dbReference type="GO" id="GO:0017056">
    <property type="term" value="F:structural constituent of nuclear pore"/>
    <property type="evidence" value="ECO:0007669"/>
    <property type="project" value="TreeGrafter"/>
</dbReference>
<evidence type="ECO:0000256" key="1">
    <source>
        <dbReference type="ARBA" id="ARBA00004123"/>
    </source>
</evidence>
<dbReference type="InterPro" id="IPR001040">
    <property type="entry name" value="TIF_eIF_4E"/>
</dbReference>
<dbReference type="GO" id="GO:0003743">
    <property type="term" value="F:translation initiation factor activity"/>
    <property type="evidence" value="ECO:0007669"/>
    <property type="project" value="InterPro"/>
</dbReference>
<evidence type="ECO:0000256" key="4">
    <source>
        <dbReference type="ARBA" id="ARBA00023242"/>
    </source>
</evidence>
<dbReference type="Proteomes" id="UP000716291">
    <property type="component" value="Unassembled WGS sequence"/>
</dbReference>
<dbReference type="Gene3D" id="3.30.760.10">
    <property type="entry name" value="RNA Cap, Translation Initiation Factor Eif4e"/>
    <property type="match status" value="1"/>
</dbReference>
<keyword evidence="3" id="KW-0813">Transport</keyword>
<dbReference type="GO" id="GO:0044611">
    <property type="term" value="C:nuclear pore inner ring"/>
    <property type="evidence" value="ECO:0007669"/>
    <property type="project" value="TreeGrafter"/>
</dbReference>
<keyword evidence="4" id="KW-0539">Nucleus</keyword>
<dbReference type="GO" id="GO:0006999">
    <property type="term" value="P:nuclear pore organization"/>
    <property type="evidence" value="ECO:0007669"/>
    <property type="project" value="TreeGrafter"/>
</dbReference>
<keyword evidence="7" id="KW-1185">Reference proteome</keyword>
<gene>
    <name evidence="6" type="ORF">G6F64_001511</name>
</gene>
<protein>
    <submittedName>
        <fullName evidence="6">Uncharacterized protein</fullName>
    </submittedName>
</protein>
<comment type="similarity">
    <text evidence="2">Belongs to the NUP186/NUP192/NUP205 family.</text>
</comment>
<dbReference type="PANTHER" id="PTHR31344">
    <property type="entry name" value="NUCLEAR PORE COMPLEX PROTEIN NUP205"/>
    <property type="match status" value="1"/>
</dbReference>
<comment type="caution">
    <text evidence="6">The sequence shown here is derived from an EMBL/GenBank/DDBJ whole genome shotgun (WGS) entry which is preliminary data.</text>
</comment>
<dbReference type="InterPro" id="IPR021827">
    <property type="entry name" value="Nup186/Nup192/Nup205"/>
</dbReference>
<comment type="subcellular location">
    <subcellularLocation>
        <location evidence="1">Nucleus</location>
    </subcellularLocation>
</comment>
<evidence type="ECO:0000313" key="7">
    <source>
        <dbReference type="Proteomes" id="UP000716291"/>
    </source>
</evidence>
<evidence type="ECO:0000313" key="6">
    <source>
        <dbReference type="EMBL" id="KAG1314376.1"/>
    </source>
</evidence>
<dbReference type="EMBL" id="JAANQT010000116">
    <property type="protein sequence ID" value="KAG1314376.1"/>
    <property type="molecule type" value="Genomic_DNA"/>
</dbReference>
<dbReference type="InterPro" id="IPR023398">
    <property type="entry name" value="TIF_eIF4e-like"/>
</dbReference>
<sequence length="1992" mass="226846">MYNIPTWTEENRTLLDAISQARVSPEASNILQQQLYFNKQKFIDLLDSQPKNSSHRTDLNSSKYLCYTNSLLKHILIDFFFVFLDKAYINRIPHTVSKDFATKALFLSDQLDINEHVAATLLMQGISQVSNTNCNPIDTAVLLFHAERGYLLASLEAILKFANDASINEQVRLVCYHFMAEIMSEAIPLGNNKTGTFTAKVIATLENLTRAINALYTTGTVLGQMPDVGSGKLGEDISSIRTERMGDERVMIVQILYHLASLFILNTQDKLIMLEILEKAQLADPATLYMIVTMLAAISNENQSEDELTSDTVNFAKLFHKRIMTHGAEVPAIKAVIVLQWVLYLTNPVRSDRLIEGSAPVTNEVEIQQLVEGAIGADVFRFLSQYMLYFQQSYASESIETIPIEPSEGLPKSQSSINYREYNTDVCSEFQQYIIHELKMVSESFVRQLFGVLQSLKYKEEDSASINGTELPLEAMQTNDAIVQRRDLEYFLTFLSNVYTGPADSGLIFWKRDDGLNHFARWLLDIKVQTTVCAAFDFFGAISTGVACATGMFNLFQGKPDADLGSSSLFTWRKPLTALEYYTNLLQTNTEESPCHIPIEEELLLLRFLNILKQTVQYCQDARRAFWYCNEGNCRLILQNILKCPTTPQLRAAVFNVISAFCSNWGGGVNGIGRDISLQWWQDILLSDMLVPERKLVSGEKKETLHRPSSLLQEIQLEQQRQLYTETLAIVRLIGTAIHSPSKRQVLIAGFADTPFYVPVGPRTNSEQAGAVPFISLVMDTIFTAIGTDKKEYTEMQWQVTEACLMTMENSIGSFIDLMEKKKLQEGIKGTQQDVEVSLIGYLMHPGFQVLIRILSGRRVVNELFDIVQKCSKDDDADIKHLVYREKCLIKSLHIILNVLELQPILCNVLIPYVAKCSKQRTSSEFQLANVTFPPLPSIANFGQLILFHNGILVQIALLLNYQNNEEICLLSTKILQHLSVDLQDRRQMDNRQIASLALCNPMTKAGANITTLLNTSTSAEDIIFGISERLNINMPEKITCDDYELDINLIPFWKAEGTLGNIYDYPGDVETPALSSVRLAILDLLLENARLETNSPTLTEYLLGYKLTNVRSPVLQDTETNRITLSCLHSILSMLQQGTENSSANGDSMMVDLSESSQPFIDTHPLLAEKCYELIYQLCAKQSISLSTLRYLRNREEFFYKQFEIMSSRFETDLFVESSPFSGTICCADGTEIQSDFFRVRAKLHQRAWLLQSIALELHTTACMEQKANIYKLLELLYGKSSESMSDQGFFSSRGLQQPLVKMLEFVSSLEFLWQDDLTKDGAIAETRYFKAFIPENFYTLNKEGVQVYDIRAMYTFLRTVQVSEYKESIETDLIENEMGEILAACMALNRIKEINHAKRHCMKAWKQVVHITLLECFDLIHVSDREKIIYELLTMLLSKMLSTQGYDTEMLKSMSEVVLALLNRLRKEKNMRTIAQLPVEKLRHVFNGILECICQKNIEVTIRGDLYTSLTNLLLYIGGHGRDQAYMEFEKYMVNYIVSYKTSLLDTLCKDAIDGLEIWKTTAYIAIDSLNTMALRAGSDVIQSYLLSQNFLQYTIEMIRCDDAALVQSLESIDVPLLPLYIFEAKMSILLRLAMNPEGAELLFDNRIFEVLGCCQFMSAKVQSNNELIERYQRLIMPTLKVIAAILSVYGNKNNKVILKAQIWTRKQEIAVNNILKTEGQQGVSQEAVKLIHIIQNHILITCFVQLKKSFHLSLLILKVLEMTEEEKRPVLEEQQEEEQVEKVVDSNDTKEDDDTPKTVFDDPKEYNVKHPLQNTWTLWFDNPGKKANQTNWSENLKEIVNVNTVEDFWGVYNNIPKVSILEMNSNYHVFKQGVRPEWEDPFNANGGKFSVQLPRNRTGEAINDYWLNLMLAMFGEQFQYEDEICGAVVSVRKVFYRVSLWTKTSERNERIETTGRQLKEFLNLGPTSTVEFTPHGDSASKTSENRFTV</sequence>
<accession>A0A9P6XI41</accession>
<feature type="compositionally biased region" description="Basic and acidic residues" evidence="5">
    <location>
        <begin position="1783"/>
        <end position="1805"/>
    </location>
</feature>
<dbReference type="Pfam" id="PF11894">
    <property type="entry name" value="Nup192"/>
    <property type="match status" value="1"/>
</dbReference>
<evidence type="ECO:0000256" key="2">
    <source>
        <dbReference type="ARBA" id="ARBA00005892"/>
    </source>
</evidence>
<evidence type="ECO:0000256" key="3">
    <source>
        <dbReference type="ARBA" id="ARBA00022448"/>
    </source>
</evidence>
<name>A0A9P6XI41_RHIOR</name>
<evidence type="ECO:0000256" key="5">
    <source>
        <dbReference type="SAM" id="MobiDB-lite"/>
    </source>
</evidence>